<evidence type="ECO:0000313" key="2">
    <source>
        <dbReference type="Proteomes" id="UP000199529"/>
    </source>
</evidence>
<organism evidence="1 2">
    <name type="scientific">Saccharopolyspora shandongensis</name>
    <dbReference type="NCBI Taxonomy" id="418495"/>
    <lineage>
        <taxon>Bacteria</taxon>
        <taxon>Bacillati</taxon>
        <taxon>Actinomycetota</taxon>
        <taxon>Actinomycetes</taxon>
        <taxon>Pseudonocardiales</taxon>
        <taxon>Pseudonocardiaceae</taxon>
        <taxon>Saccharopolyspora</taxon>
    </lineage>
</organism>
<dbReference type="Proteomes" id="UP000199529">
    <property type="component" value="Unassembled WGS sequence"/>
</dbReference>
<gene>
    <name evidence="1" type="ORF">SAMN05216215_108735</name>
</gene>
<accession>A0A1H3TNV0</accession>
<dbReference type="EMBL" id="FNOK01000087">
    <property type="protein sequence ID" value="SDZ51491.1"/>
    <property type="molecule type" value="Genomic_DNA"/>
</dbReference>
<dbReference type="RefSeq" id="WP_218157733.1">
    <property type="nucleotide sequence ID" value="NZ_FNOK01000087.1"/>
</dbReference>
<sequence length="169" mass="18579">MTHTRNRRSAKAAGTRFERDIADYLARYVDDRIDRRARTGAKDRGDIGGLRTPGVVGGRIVAECKNTTRVELAKWAAETELERGNDDAVAGLIVHKRKGVTNPGQQWVTCTVDDLVALLTGHRPQDDDAAADEWVQRMAQLPAAKVRALLVDAGWWPADKPFVAPEVPA</sequence>
<proteinExistence type="predicted"/>
<evidence type="ECO:0000313" key="1">
    <source>
        <dbReference type="EMBL" id="SDZ51491.1"/>
    </source>
</evidence>
<protein>
    <submittedName>
        <fullName evidence="1">Uncharacterized protein</fullName>
    </submittedName>
</protein>
<dbReference type="STRING" id="418495.SAMN05216215_108735"/>
<reference evidence="2" key="1">
    <citation type="submission" date="2016-10" db="EMBL/GenBank/DDBJ databases">
        <authorList>
            <person name="Varghese N."/>
            <person name="Submissions S."/>
        </authorList>
    </citation>
    <scope>NUCLEOTIDE SEQUENCE [LARGE SCALE GENOMIC DNA]</scope>
    <source>
        <strain evidence="2">CGMCC 4.3530</strain>
    </source>
</reference>
<dbReference type="AlphaFoldDB" id="A0A1H3TNV0"/>
<keyword evidence="2" id="KW-1185">Reference proteome</keyword>
<name>A0A1H3TNV0_9PSEU</name>